<dbReference type="GO" id="GO:0000706">
    <property type="term" value="P:meiotic DNA double-strand break processing"/>
    <property type="evidence" value="ECO:0007669"/>
    <property type="project" value="TreeGrafter"/>
</dbReference>
<dbReference type="InterPro" id="IPR013049">
    <property type="entry name" value="Spo11/TopoVI_A_N"/>
</dbReference>
<comment type="catalytic activity">
    <reaction evidence="1 10">
        <text>ATP-dependent breakage, passage and rejoining of double-stranded DNA.</text>
        <dbReference type="EC" id="5.6.2.2"/>
    </reaction>
</comment>
<keyword evidence="6" id="KW-0460">Magnesium</keyword>
<feature type="domain" description="Spo11/DNA topoisomerase VI subunit A N-terminal" evidence="12">
    <location>
        <begin position="256"/>
        <end position="316"/>
    </location>
</feature>
<dbReference type="Gene3D" id="3.40.1360.10">
    <property type="match status" value="1"/>
</dbReference>
<dbReference type="SUPFAM" id="SSF56726">
    <property type="entry name" value="DNA topoisomerase IV, alpha subunit"/>
    <property type="match status" value="1"/>
</dbReference>
<feature type="domain" description="Topoisomerase 6 subunit A/Spo11 TOPRIM" evidence="13">
    <location>
        <begin position="366"/>
        <end position="529"/>
    </location>
</feature>
<name>A0A0D0U7N5_CRYGA</name>
<dbReference type="EMBL" id="KN848007">
    <property type="protein sequence ID" value="KIR44228.1"/>
    <property type="molecule type" value="Genomic_DNA"/>
</dbReference>
<keyword evidence="7 10" id="KW-0799">Topoisomerase</keyword>
<evidence type="ECO:0000256" key="2">
    <source>
        <dbReference type="ARBA" id="ARBA00001946"/>
    </source>
</evidence>
<dbReference type="GO" id="GO:0000228">
    <property type="term" value="C:nuclear chromosome"/>
    <property type="evidence" value="ECO:0007669"/>
    <property type="project" value="TreeGrafter"/>
</dbReference>
<evidence type="ECO:0000256" key="7">
    <source>
        <dbReference type="ARBA" id="ARBA00023029"/>
    </source>
</evidence>
<evidence type="ECO:0000259" key="13">
    <source>
        <dbReference type="Pfam" id="PF21180"/>
    </source>
</evidence>
<evidence type="ECO:0000256" key="9">
    <source>
        <dbReference type="ARBA" id="ARBA00023235"/>
    </source>
</evidence>
<organism evidence="14">
    <name type="scientific">Cryptococcus bacillisporus CA1280</name>
    <dbReference type="NCBI Taxonomy" id="1296109"/>
    <lineage>
        <taxon>Eukaryota</taxon>
        <taxon>Fungi</taxon>
        <taxon>Dikarya</taxon>
        <taxon>Basidiomycota</taxon>
        <taxon>Agaricomycotina</taxon>
        <taxon>Tremellomycetes</taxon>
        <taxon>Tremellales</taxon>
        <taxon>Cryptococcaceae</taxon>
        <taxon>Cryptococcus</taxon>
        <taxon>Cryptococcus gattii species complex</taxon>
    </lineage>
</organism>
<dbReference type="GO" id="GO:0003918">
    <property type="term" value="F:DNA topoisomerase type II (double strand cut, ATP-hydrolyzing) activity"/>
    <property type="evidence" value="ECO:0007669"/>
    <property type="project" value="UniProtKB-UniRule"/>
</dbReference>
<dbReference type="InterPro" id="IPR034136">
    <property type="entry name" value="TOPRIM_Topo6A/Spo11"/>
</dbReference>
<reference evidence="14" key="1">
    <citation type="submission" date="2015-01" db="EMBL/GenBank/DDBJ databases">
        <title>The Genome Sequence of Cryptococcus gattii CA1280.</title>
        <authorList>
            <consortium name="The Broad Institute Genomics Platform"/>
            <person name="Cuomo C."/>
            <person name="Litvintseva A."/>
            <person name="Chen Y."/>
            <person name="Heitman J."/>
            <person name="Sun S."/>
            <person name="Springer D."/>
            <person name="Dromer F."/>
            <person name="Young S."/>
            <person name="Zeng Q."/>
            <person name="Gargeya S."/>
            <person name="Abouelleil A."/>
            <person name="Alvarado L."/>
            <person name="Chapman S.B."/>
            <person name="Gainer-Dewar J."/>
            <person name="Goldberg J."/>
            <person name="Griggs A."/>
            <person name="Gujja S."/>
            <person name="Hansen M."/>
            <person name="Howarth C."/>
            <person name="Imamovic A."/>
            <person name="Larimer J."/>
            <person name="Murphy C."/>
            <person name="Naylor J."/>
            <person name="Pearson M."/>
            <person name="Priest M."/>
            <person name="Roberts A."/>
            <person name="Saif S."/>
            <person name="Shea T."/>
            <person name="Sykes S."/>
            <person name="Wortman J."/>
            <person name="Nusbaum C."/>
            <person name="Birren B."/>
        </authorList>
    </citation>
    <scope>NUCLEOTIDE SEQUENCE [LARGE SCALE GENOMIC DNA]</scope>
    <source>
        <strain evidence="14">CA1280</strain>
    </source>
</reference>
<feature type="active site" description="O-(5'-phospho-DNA)-tyrosine intermediate" evidence="10">
    <location>
        <position position="284"/>
    </location>
</feature>
<comment type="similarity">
    <text evidence="3 10">Belongs to the TOP6A family.</text>
</comment>
<dbReference type="PANTHER" id="PTHR10848">
    <property type="entry name" value="MEIOTIC RECOMBINATION PROTEIN SPO11"/>
    <property type="match status" value="1"/>
</dbReference>
<evidence type="ECO:0000256" key="10">
    <source>
        <dbReference type="PROSITE-ProRule" id="PRU01385"/>
    </source>
</evidence>
<protein>
    <recommendedName>
        <fullName evidence="4">DNA topoisomerase (ATP-hydrolyzing)</fullName>
        <ecNumber evidence="4">5.6.2.2</ecNumber>
    </recommendedName>
</protein>
<dbReference type="GO" id="GO:0042138">
    <property type="term" value="P:meiotic DNA double-strand break formation"/>
    <property type="evidence" value="ECO:0007669"/>
    <property type="project" value="TreeGrafter"/>
</dbReference>
<dbReference type="InterPro" id="IPR002815">
    <property type="entry name" value="Spo11/TopoVI_A"/>
</dbReference>
<dbReference type="GO" id="GO:0046872">
    <property type="term" value="F:metal ion binding"/>
    <property type="evidence" value="ECO:0007669"/>
    <property type="project" value="UniProtKB-KW"/>
</dbReference>
<dbReference type="FunFam" id="3.40.1360.10:FF:000017">
    <property type="entry name" value="Meiotic recombination protein SPO11, variant 2"/>
    <property type="match status" value="1"/>
</dbReference>
<dbReference type="Gene3D" id="1.10.10.10">
    <property type="entry name" value="Winged helix-like DNA-binding domain superfamily/Winged helix DNA-binding domain"/>
    <property type="match status" value="1"/>
</dbReference>
<dbReference type="HOGENOM" id="CLU_519727_0_0_1"/>
<dbReference type="GO" id="GO:0003677">
    <property type="term" value="F:DNA binding"/>
    <property type="evidence" value="ECO:0007669"/>
    <property type="project" value="UniProtKB-UniRule"/>
</dbReference>
<dbReference type="OrthoDB" id="5377392at2759"/>
<proteinExistence type="inferred from homology"/>
<evidence type="ECO:0000256" key="11">
    <source>
        <dbReference type="SAM" id="MobiDB-lite"/>
    </source>
</evidence>
<dbReference type="PANTHER" id="PTHR10848:SF0">
    <property type="entry name" value="MEIOTIC RECOMBINATION PROTEIN SPO11"/>
    <property type="match status" value="1"/>
</dbReference>
<evidence type="ECO:0000256" key="3">
    <source>
        <dbReference type="ARBA" id="ARBA00006559"/>
    </source>
</evidence>
<dbReference type="InterPro" id="IPR036388">
    <property type="entry name" value="WH-like_DNA-bd_sf"/>
</dbReference>
<dbReference type="Pfam" id="PF04406">
    <property type="entry name" value="TP6A_N"/>
    <property type="match status" value="1"/>
</dbReference>
<dbReference type="CDD" id="cd00223">
    <property type="entry name" value="TOPRIM_TopoIIB_SPO"/>
    <property type="match status" value="1"/>
</dbReference>
<sequence length="566" mass="63449">MPHTMPSLPQTLSFPSYHGSPAHHMDDKDADILPIEGGNSDHRTDQSCSTEDSDRDSIQVDDGPGDEDHLIWALADDLDSDASIQNSEDNNEEVQEALFEQLVRRTEVMRNPAAHAASFYAQSEVSDDDENSFEIDEPYSESLIEDGIQVSDEGREKALNFLESIVLSFLEQISASVKTIVSHETSKAHRKRLNGLKTRRDHAAESDEEQEIDRSLEAGKIGVTISLKNRKSGSYQAVILPDSPLQRPGRQNSIMRMTCIMRVASTLYEAILDRNVITLRDVYYRDKQLFECQPVVDKIVDDLVATAGLKRRDFYVCASAKGLIASSSLVIRYRTGDEIVLSATRANLVDPAEKIDVIEAPNGLDWVLIVEKDAIFQSLCCAGFLQYERIGHGVLITGKGFPDLATRQILRLIVDTFPCVKIYALVDADPHGLKILSTYMYGSKANAYSNDYEDLPLRDRVQWLGLRASDWSDLRINYDDLIPLEQSDIQMAMSMLRDHQTLPDEWKRELSHMLHLRRKAEIEIITASSGSNDYVGSNGSGDGKGDRQPFSGVERLINYIVKNMAF</sequence>
<keyword evidence="9 10" id="KW-0413">Isomerase</keyword>
<keyword evidence="5" id="KW-0479">Metal-binding</keyword>
<feature type="region of interest" description="Disordered" evidence="11">
    <location>
        <begin position="1"/>
        <end position="68"/>
    </location>
</feature>
<evidence type="ECO:0000256" key="8">
    <source>
        <dbReference type="ARBA" id="ARBA00023125"/>
    </source>
</evidence>
<dbReference type="EC" id="5.6.2.2" evidence="4"/>
<dbReference type="PRINTS" id="PR01550">
    <property type="entry name" value="TOP6AFAMILY"/>
</dbReference>
<keyword evidence="8 10" id="KW-0238">DNA-binding</keyword>
<evidence type="ECO:0000259" key="12">
    <source>
        <dbReference type="Pfam" id="PF04406"/>
    </source>
</evidence>
<dbReference type="PROSITE" id="PS52041">
    <property type="entry name" value="TOPO_IIB"/>
    <property type="match status" value="1"/>
</dbReference>
<accession>A0A0D0U7N5</accession>
<evidence type="ECO:0000256" key="6">
    <source>
        <dbReference type="ARBA" id="ARBA00022842"/>
    </source>
</evidence>
<evidence type="ECO:0000256" key="4">
    <source>
        <dbReference type="ARBA" id="ARBA00012895"/>
    </source>
</evidence>
<dbReference type="GO" id="GO:0007131">
    <property type="term" value="P:reciprocal meiotic recombination"/>
    <property type="evidence" value="ECO:0007669"/>
    <property type="project" value="TreeGrafter"/>
</dbReference>
<comment type="cofactor">
    <cofactor evidence="2">
        <name>Mg(2+)</name>
        <dbReference type="ChEBI" id="CHEBI:18420"/>
    </cofactor>
</comment>
<evidence type="ECO:0000256" key="1">
    <source>
        <dbReference type="ARBA" id="ARBA00000185"/>
    </source>
</evidence>
<dbReference type="InterPro" id="IPR036078">
    <property type="entry name" value="Spo11/TopoVI_A_sf"/>
</dbReference>
<dbReference type="AlphaFoldDB" id="A0A0D0U7N5"/>
<evidence type="ECO:0000313" key="14">
    <source>
        <dbReference type="EMBL" id="KIR44228.1"/>
    </source>
</evidence>
<dbReference type="GO" id="GO:0005524">
    <property type="term" value="F:ATP binding"/>
    <property type="evidence" value="ECO:0007669"/>
    <property type="project" value="InterPro"/>
</dbReference>
<dbReference type="Pfam" id="PF21180">
    <property type="entry name" value="TOP6A-Spo11_Toprim"/>
    <property type="match status" value="1"/>
</dbReference>
<evidence type="ECO:0000256" key="5">
    <source>
        <dbReference type="ARBA" id="ARBA00022723"/>
    </source>
</evidence>
<gene>
    <name evidence="14" type="ORF">I312_06559</name>
</gene>